<feature type="region of interest" description="Disordered" evidence="1">
    <location>
        <begin position="313"/>
        <end position="335"/>
    </location>
</feature>
<organism evidence="2 3">
    <name type="scientific">Cellulomonas flavigena (strain ATCC 482 / DSM 20109 / BCRC 11376 / JCM 18109 / NBRC 3775 / NCIMB 8073 / NRS 134)</name>
    <dbReference type="NCBI Taxonomy" id="446466"/>
    <lineage>
        <taxon>Bacteria</taxon>
        <taxon>Bacillati</taxon>
        <taxon>Actinomycetota</taxon>
        <taxon>Actinomycetes</taxon>
        <taxon>Micrococcales</taxon>
        <taxon>Cellulomonadaceae</taxon>
        <taxon>Cellulomonas</taxon>
    </lineage>
</organism>
<feature type="compositionally biased region" description="Basic residues" evidence="1">
    <location>
        <begin position="326"/>
        <end position="335"/>
    </location>
</feature>
<proteinExistence type="predicted"/>
<feature type="region of interest" description="Disordered" evidence="1">
    <location>
        <begin position="37"/>
        <end position="78"/>
    </location>
</feature>
<gene>
    <name evidence="2" type="ordered locus">Cfla_3724</name>
</gene>
<evidence type="ECO:0000313" key="3">
    <source>
        <dbReference type="Proteomes" id="UP000000849"/>
    </source>
</evidence>
<evidence type="ECO:0000313" key="2">
    <source>
        <dbReference type="EMBL" id="ADG76592.1"/>
    </source>
</evidence>
<dbReference type="HOGENOM" id="CLU_828182_0_0_11"/>
<dbReference type="KEGG" id="cfl:Cfla_3724"/>
<keyword evidence="3" id="KW-1185">Reference proteome</keyword>
<feature type="region of interest" description="Disordered" evidence="1">
    <location>
        <begin position="173"/>
        <end position="209"/>
    </location>
</feature>
<evidence type="ECO:0000256" key="1">
    <source>
        <dbReference type="SAM" id="MobiDB-lite"/>
    </source>
</evidence>
<feature type="region of interest" description="Disordered" evidence="1">
    <location>
        <begin position="109"/>
        <end position="156"/>
    </location>
</feature>
<feature type="region of interest" description="Disordered" evidence="1">
    <location>
        <begin position="1"/>
        <end position="25"/>
    </location>
</feature>
<dbReference type="EMBL" id="CP001964">
    <property type="protein sequence ID" value="ADG76592.1"/>
    <property type="molecule type" value="Genomic_DNA"/>
</dbReference>
<reference evidence="2 3" key="1">
    <citation type="journal article" date="2010" name="Stand. Genomic Sci.">
        <title>Complete genome sequence of Cellulomonas flavigena type strain (134).</title>
        <authorList>
            <person name="Abt B."/>
            <person name="Foster B."/>
            <person name="Lapidus A."/>
            <person name="Clum A."/>
            <person name="Sun H."/>
            <person name="Pukall R."/>
            <person name="Lucas S."/>
            <person name="Glavina Del Rio T."/>
            <person name="Nolan M."/>
            <person name="Tice H."/>
            <person name="Cheng J.F."/>
            <person name="Pitluck S."/>
            <person name="Liolios K."/>
            <person name="Ivanova N."/>
            <person name="Mavromatis K."/>
            <person name="Ovchinnikova G."/>
            <person name="Pati A."/>
            <person name="Goodwin L."/>
            <person name="Chen A."/>
            <person name="Palaniappan K."/>
            <person name="Land M."/>
            <person name="Hauser L."/>
            <person name="Chang Y.J."/>
            <person name="Jeffries C.D."/>
            <person name="Rohde M."/>
            <person name="Goker M."/>
            <person name="Woyke T."/>
            <person name="Bristow J."/>
            <person name="Eisen J.A."/>
            <person name="Markowitz V."/>
            <person name="Hugenholtz P."/>
            <person name="Kyrpides N.C."/>
            <person name="Klenk H.P."/>
        </authorList>
    </citation>
    <scope>NUCLEOTIDE SEQUENCE [LARGE SCALE GENOMIC DNA]</scope>
    <source>
        <strain evidence="3">ATCC 482 / DSM 20109 / BCRC 11376 / JCM 18109 / NBRC 3775 / NCIMB 8073 / NRS 134</strain>
    </source>
</reference>
<protein>
    <submittedName>
        <fullName evidence="2">Uncharacterized protein</fullName>
    </submittedName>
</protein>
<dbReference type="AlphaFoldDB" id="D5UEB6"/>
<feature type="compositionally biased region" description="Basic and acidic residues" evidence="1">
    <location>
        <begin position="136"/>
        <end position="150"/>
    </location>
</feature>
<sequence>MARRRRHRVGCSPRERARRPSPRELLSATYCEEMSTLGSLHRRARPRRSEAPSMFHVKRSPPDRRHPPSCGFGDREASRASTRVHVSMCVAEAVGRRGRAHETFSRMARSVAAGERGPVAGLASSRSRRPGAGVARSDRTDEASRPRCDGAQDDGPCRRCRRTAAGMVVKTGSAGLEKHSAGEASARHSSARVQSEWCGQPRGENGRDARLRRDRRAVRAGDDLVIRGIVTWHPCAVSSGARPSAMRYCVAQFTSGAARECECAMDRSAGACGADLAPSPRPAVGWSCGGVVAAWCGRAVVSSRHGVVAPWSLRGRPLSTTPPGRTPRRQKPSRR</sequence>
<name>D5UEB6_CELFN</name>
<accession>D5UEB6</accession>
<dbReference type="Proteomes" id="UP000000849">
    <property type="component" value="Chromosome"/>
</dbReference>